<evidence type="ECO:0000259" key="3">
    <source>
        <dbReference type="Pfam" id="PF05707"/>
    </source>
</evidence>
<name>A0A643IWK8_PSEAI</name>
<feature type="transmembrane region" description="Helical" evidence="2">
    <location>
        <begin position="208"/>
        <end position="230"/>
    </location>
</feature>
<reference evidence="4" key="1">
    <citation type="submission" date="2019-09" db="EMBL/GenBank/DDBJ databases">
        <title>Whole genome sequence analysis of bacterial isolates in patients.</title>
        <authorList>
            <person name="Jeong K.C."/>
        </authorList>
    </citation>
    <scope>NUCLEOTIDE SEQUENCE</scope>
    <source>
        <strain evidence="4">KCJ3K105</strain>
    </source>
</reference>
<evidence type="ECO:0000313" key="4">
    <source>
        <dbReference type="EMBL" id="KAB0761411.1"/>
    </source>
</evidence>
<feature type="region of interest" description="Disordered" evidence="1">
    <location>
        <begin position="24"/>
        <end position="47"/>
    </location>
</feature>
<feature type="compositionally biased region" description="Basic and acidic residues" evidence="1">
    <location>
        <begin position="24"/>
        <end position="41"/>
    </location>
</feature>
<accession>A0A643IWK8</accession>
<dbReference type="AlphaFoldDB" id="A0A643IWK8"/>
<dbReference type="Gene3D" id="3.40.50.300">
    <property type="entry name" value="P-loop containing nucleotide triphosphate hydrolases"/>
    <property type="match status" value="1"/>
</dbReference>
<protein>
    <submittedName>
        <fullName evidence="4">Zonular occludens toxin</fullName>
    </submittedName>
</protein>
<dbReference type="InterPro" id="IPR008900">
    <property type="entry name" value="Zot_N"/>
</dbReference>
<comment type="caution">
    <text evidence="4">The sequence shown here is derived from an EMBL/GenBank/DDBJ whole genome shotgun (WGS) entry which is preliminary data.</text>
</comment>
<evidence type="ECO:0000256" key="2">
    <source>
        <dbReference type="SAM" id="Phobius"/>
    </source>
</evidence>
<keyword evidence="2" id="KW-0472">Membrane</keyword>
<gene>
    <name evidence="4" type="ORF">F7O97_22830</name>
</gene>
<dbReference type="InterPro" id="IPR027417">
    <property type="entry name" value="P-loop_NTPase"/>
</dbReference>
<evidence type="ECO:0000256" key="1">
    <source>
        <dbReference type="SAM" id="MobiDB-lite"/>
    </source>
</evidence>
<sequence>MLYLRTGLPGAGKTLNAIREIDIEHQPDPDDPTKRLHKDPDNPDLPPRTIYYYGIPDMKLDRLKSKWVEFDTPEEWYNLPDGSVIVIDEAQRVFGNDGSRARPEKVTRFETHRHQGLDIHLITQHPSLLCTPVRKLVGKHINFIRPYGREKGIFRHEYEFCIDNPERRSNFKQAQEERVTLDKAYFGVYKSSTVHTHKPITPSYMKKIPLIIALMLIPIGVLVGLVVTAMQQGDEEKEAALARSHAAEASAGVLPGAGNAVQAAPRASSGPKSADEFIGDMSPRVPDLVASAPRYDDLNKPRDFPRPVCAASSDPNLIGKAPERRIPLGTYNGRVMVCQCYTQQVTRMHTTFEFCMDVVNNGYFDDTRMPPTYASGNSTRGLITSPSVDPATAIERGRAATSPTPGDAFSTRVTIVPDSSRTPRTL</sequence>
<dbReference type="RefSeq" id="WP_023131436.1">
    <property type="nucleotide sequence ID" value="NZ_CP022478.1"/>
</dbReference>
<keyword evidence="2" id="KW-0812">Transmembrane</keyword>
<dbReference type="EMBL" id="VZIV01000054">
    <property type="protein sequence ID" value="KAB0761411.1"/>
    <property type="molecule type" value="Genomic_DNA"/>
</dbReference>
<dbReference type="Pfam" id="PF05707">
    <property type="entry name" value="Zot"/>
    <property type="match status" value="1"/>
</dbReference>
<feature type="compositionally biased region" description="Polar residues" evidence="1">
    <location>
        <begin position="411"/>
        <end position="426"/>
    </location>
</feature>
<organism evidence="4">
    <name type="scientific">Pseudomonas aeruginosa</name>
    <dbReference type="NCBI Taxonomy" id="287"/>
    <lineage>
        <taxon>Bacteria</taxon>
        <taxon>Pseudomonadati</taxon>
        <taxon>Pseudomonadota</taxon>
        <taxon>Gammaproteobacteria</taxon>
        <taxon>Pseudomonadales</taxon>
        <taxon>Pseudomonadaceae</taxon>
        <taxon>Pseudomonas</taxon>
    </lineage>
</organism>
<proteinExistence type="predicted"/>
<feature type="domain" description="Zona occludens toxin N-terminal" evidence="3">
    <location>
        <begin position="75"/>
        <end position="195"/>
    </location>
</feature>
<feature type="region of interest" description="Disordered" evidence="1">
    <location>
        <begin position="398"/>
        <end position="426"/>
    </location>
</feature>
<keyword evidence="2" id="KW-1133">Transmembrane helix</keyword>